<evidence type="ECO:0000313" key="3">
    <source>
        <dbReference type="EMBL" id="AOW31605.1"/>
    </source>
</evidence>
<protein>
    <submittedName>
        <fullName evidence="3">Uncharacterized protein</fullName>
    </submittedName>
</protein>
<reference evidence="3 4" key="1">
    <citation type="journal article" date="2004" name="Proc. Natl. Acad. Sci. U.S.A.">
        <title>The diploid genome sequence of Candida albicans.</title>
        <authorList>
            <person name="Jones T."/>
            <person name="Federspiel N.A."/>
            <person name="Chibana H."/>
            <person name="Dungan J."/>
            <person name="Kalman S."/>
            <person name="Magee B.B."/>
            <person name="Newport G."/>
            <person name="Thorstenson Y.R."/>
            <person name="Agabian N."/>
            <person name="Magee P.T."/>
            <person name="Davis R.W."/>
            <person name="Scherer S."/>
        </authorList>
    </citation>
    <scope>NUCLEOTIDE SEQUENCE [LARGE SCALE GENOMIC DNA]</scope>
    <source>
        <strain evidence="4">SC5314 / ATCC MYA-2876</strain>
    </source>
</reference>
<evidence type="ECO:0000313" key="4">
    <source>
        <dbReference type="Proteomes" id="UP000000559"/>
    </source>
</evidence>
<dbReference type="CGD" id="CAL0000186954">
    <property type="gene designation" value="orf19.7341.1"/>
</dbReference>
<feature type="region of interest" description="Disordered" evidence="1">
    <location>
        <begin position="1"/>
        <end position="28"/>
    </location>
</feature>
<dbReference type="KEGG" id="cal:CAALFM_CR09460CA"/>
<dbReference type="VEuPathDB" id="FungiDB:CR_09460C_A"/>
<evidence type="ECO:0000256" key="1">
    <source>
        <dbReference type="SAM" id="MobiDB-lite"/>
    </source>
</evidence>
<dbReference type="GeneID" id="30515453"/>
<feature type="compositionally biased region" description="Low complexity" evidence="1">
    <location>
        <begin position="13"/>
        <end position="28"/>
    </location>
</feature>
<dbReference type="EMBL" id="CP017630">
    <property type="protein sequence ID" value="AOW31605.1"/>
    <property type="molecule type" value="Genomic_DNA"/>
</dbReference>
<accession>A0A1D8PTZ3</accession>
<reference evidence="3 4" key="3">
    <citation type="journal article" date="2013" name="Genome Biol.">
        <title>Assembly of a phased diploid Candida albicans genome facilitates allele-specific measurements and provides a simple model for repeat and indel structure.</title>
        <authorList>
            <person name="Muzzey D."/>
            <person name="Schwartz K."/>
            <person name="Weissman J.S."/>
            <person name="Sherlock G."/>
        </authorList>
    </citation>
    <scope>NUCLEOTIDE SEQUENCE [LARGE SCALE GENOMIC DNA]</scope>
    <source>
        <strain evidence="4">SC5314 / ATCC MYA-2876</strain>
    </source>
</reference>
<proteinExistence type="predicted"/>
<dbReference type="InParanoid" id="A0A1D8PTZ3"/>
<dbReference type="RefSeq" id="XP_019331117.1">
    <property type="nucleotide sequence ID" value="XM_019475572.1"/>
</dbReference>
<reference evidence="3 4" key="2">
    <citation type="journal article" date="2007" name="Genome Biol.">
        <title>Assembly of the Candida albicans genome into sixteen supercontigs aligned on the eight chromosomes.</title>
        <authorList>
            <person name="van het Hoog M."/>
            <person name="Rast T.J."/>
            <person name="Martchenko M."/>
            <person name="Grindle S."/>
            <person name="Dignard D."/>
            <person name="Hogues H."/>
            <person name="Cuomo C."/>
            <person name="Berriman M."/>
            <person name="Scherer S."/>
            <person name="Magee B.B."/>
            <person name="Whiteway M."/>
            <person name="Chibana H."/>
            <person name="Nantel A."/>
            <person name="Magee P.T."/>
        </authorList>
    </citation>
    <scope>GENOME REANNOTATION</scope>
    <source>
        <strain evidence="4">SC5314 / ATCC MYA-2876</strain>
    </source>
</reference>
<evidence type="ECO:0000313" key="2">
    <source>
        <dbReference type="CGD" id="CAL0000186954"/>
    </source>
</evidence>
<sequence>MDPNIQYGGNSLPTSTSTSTSTSTPSPDIINLNLNDNSNFPNMFFNFNDNINSINNIRMRYYVSKSFEDDIEFLPIRRKFNAAQAASFSPSAFSPSH</sequence>
<dbReference type="Proteomes" id="UP000000559">
    <property type="component" value="Chromosome R"/>
</dbReference>
<gene>
    <name evidence="3" type="ordered locus">CAALFM_CR09460CA</name>
    <name evidence="2" type="ordered locus">orf19.7341.1</name>
</gene>
<dbReference type="AlphaFoldDB" id="A0A1D8PTZ3"/>
<organism evidence="3 4">
    <name type="scientific">Candida albicans (strain SC5314 / ATCC MYA-2876)</name>
    <name type="common">Yeast</name>
    <dbReference type="NCBI Taxonomy" id="237561"/>
    <lineage>
        <taxon>Eukaryota</taxon>
        <taxon>Fungi</taxon>
        <taxon>Dikarya</taxon>
        <taxon>Ascomycota</taxon>
        <taxon>Saccharomycotina</taxon>
        <taxon>Pichiomycetes</taxon>
        <taxon>Debaryomycetaceae</taxon>
        <taxon>Candida/Lodderomyces clade</taxon>
        <taxon>Candida</taxon>
    </lineage>
</organism>
<name>A0A1D8PTZ3_CANAL</name>
<keyword evidence="4" id="KW-1185">Reference proteome</keyword>